<accession>A0A2H9TPK0</accession>
<comment type="caution">
    <text evidence="3">The sequence shown here is derived from an EMBL/GenBank/DDBJ whole genome shotgun (WGS) entry which is preliminary data.</text>
</comment>
<organism evidence="3 4">
    <name type="scientific">Paramicrosporidium saccamoebae</name>
    <dbReference type="NCBI Taxonomy" id="1246581"/>
    <lineage>
        <taxon>Eukaryota</taxon>
        <taxon>Fungi</taxon>
        <taxon>Fungi incertae sedis</taxon>
        <taxon>Cryptomycota</taxon>
        <taxon>Cryptomycota incertae sedis</taxon>
        <taxon>Paramicrosporidium</taxon>
    </lineage>
</organism>
<feature type="repeat" description="WD" evidence="1">
    <location>
        <begin position="272"/>
        <end position="314"/>
    </location>
</feature>
<dbReference type="CDD" id="cd00200">
    <property type="entry name" value="WD40"/>
    <property type="match status" value="1"/>
</dbReference>
<dbReference type="PROSITE" id="PS50082">
    <property type="entry name" value="WD_REPEATS_2"/>
    <property type="match status" value="2"/>
</dbReference>
<dbReference type="OrthoDB" id="273771at2759"/>
<keyword evidence="4" id="KW-1185">Reference proteome</keyword>
<dbReference type="Pfam" id="PF00400">
    <property type="entry name" value="WD40"/>
    <property type="match status" value="3"/>
</dbReference>
<dbReference type="PANTHER" id="PTHR44218:SF6">
    <property type="entry name" value="PROTEIN SUPPRESSOR OF PHYA-105 1"/>
    <property type="match status" value="1"/>
</dbReference>
<name>A0A2H9TPK0_9FUNG</name>
<protein>
    <recommendedName>
        <fullName evidence="2">Anaphase-promoting complex subunit 4-like WD40 domain-containing protein</fullName>
    </recommendedName>
</protein>
<dbReference type="STRING" id="1246581.A0A2H9TPK0"/>
<sequence length="499" mass="55355">METRSLLEFLVIARSQKQEALEKVSGELTMLDRDIIRVKQRIERELSESQPSLSLNNEGEPEVPVIQEDIIRASKRVFLDASGEKGAEVAELSAPLGVEITELSAPLGADSTASAARPTEVAESLAPNSKAIIHEHFADLQACYFDESVEDPLEYFGKKISKLTKLTRIRQVSALKLGDVAGSSNIISSIEFDRHGQLFATAGVSKKIRFYEFRDTMNQTMDLHCPVREIQCKSKVSCISWNPYIQHQLASADYEGLITVYDSNTGLAVSHLEEHEKRSWSVDFSTTDPTRLASGSDDCYVKLWSLKSRKSILTIDGKANICSVRFHPDHGHLLAFGSADHNVHLYDLRFAGKPLDILRGHKKAVSYVRFADNASIVSASTDCTLRLWSLPGQDDTMLPADSSKLTRTFSGHLNEKNFVGLGVQGDLFACGSENNSVYVYHRDLSKPIATFRFSSTCPLTESSIENEVQQFVSSLCWKKDSNLMVAANSQGNIRILEIV</sequence>
<dbReference type="InterPro" id="IPR036322">
    <property type="entry name" value="WD40_repeat_dom_sf"/>
</dbReference>
<dbReference type="SMART" id="SM00320">
    <property type="entry name" value="WD40"/>
    <property type="match status" value="7"/>
</dbReference>
<gene>
    <name evidence="3" type="ORF">PSACC_00503</name>
</gene>
<feature type="domain" description="Anaphase-promoting complex subunit 4-like WD40" evidence="2">
    <location>
        <begin position="425"/>
        <end position="498"/>
    </location>
</feature>
<dbReference type="SUPFAM" id="SSF50978">
    <property type="entry name" value="WD40 repeat-like"/>
    <property type="match status" value="1"/>
</dbReference>
<dbReference type="PANTHER" id="PTHR44218">
    <property type="entry name" value="PROTEIN SPA1-RELATED 2"/>
    <property type="match status" value="1"/>
</dbReference>
<proteinExistence type="predicted"/>
<dbReference type="InterPro" id="IPR024977">
    <property type="entry name" value="Apc4-like_WD40_dom"/>
</dbReference>
<dbReference type="Proteomes" id="UP000240830">
    <property type="component" value="Unassembled WGS sequence"/>
</dbReference>
<evidence type="ECO:0000313" key="3">
    <source>
        <dbReference type="EMBL" id="PJF19675.1"/>
    </source>
</evidence>
<evidence type="ECO:0000259" key="2">
    <source>
        <dbReference type="Pfam" id="PF12894"/>
    </source>
</evidence>
<dbReference type="Pfam" id="PF12894">
    <property type="entry name" value="ANAPC4_WD40"/>
    <property type="match status" value="1"/>
</dbReference>
<dbReference type="InterPro" id="IPR001680">
    <property type="entry name" value="WD40_rpt"/>
</dbReference>
<reference evidence="3 4" key="1">
    <citation type="submission" date="2016-10" db="EMBL/GenBank/DDBJ databases">
        <title>The genome of Paramicrosporidium saccamoebae is the missing link in understanding Cryptomycota and Microsporidia evolution.</title>
        <authorList>
            <person name="Quandt C.A."/>
            <person name="Beaudet D."/>
            <person name="Corsaro D."/>
            <person name="Michel R."/>
            <person name="Corradi N."/>
            <person name="James T."/>
        </authorList>
    </citation>
    <scope>NUCLEOTIDE SEQUENCE [LARGE SCALE GENOMIC DNA]</scope>
    <source>
        <strain evidence="3 4">KSL3</strain>
    </source>
</reference>
<dbReference type="Gene3D" id="2.130.10.10">
    <property type="entry name" value="YVTN repeat-like/Quinoprotein amine dehydrogenase"/>
    <property type="match status" value="1"/>
</dbReference>
<dbReference type="AlphaFoldDB" id="A0A2H9TPK0"/>
<dbReference type="PROSITE" id="PS50294">
    <property type="entry name" value="WD_REPEATS_REGION"/>
    <property type="match status" value="1"/>
</dbReference>
<feature type="repeat" description="WD" evidence="1">
    <location>
        <begin position="358"/>
        <end position="390"/>
    </location>
</feature>
<dbReference type="EMBL" id="MTSL01000048">
    <property type="protein sequence ID" value="PJF19675.1"/>
    <property type="molecule type" value="Genomic_DNA"/>
</dbReference>
<dbReference type="InterPro" id="IPR015943">
    <property type="entry name" value="WD40/YVTN_repeat-like_dom_sf"/>
</dbReference>
<keyword evidence="1" id="KW-0853">WD repeat</keyword>
<evidence type="ECO:0000256" key="1">
    <source>
        <dbReference type="PROSITE-ProRule" id="PRU00221"/>
    </source>
</evidence>
<dbReference type="InterPro" id="IPR044630">
    <property type="entry name" value="SPA1/2/3/4"/>
</dbReference>
<evidence type="ECO:0000313" key="4">
    <source>
        <dbReference type="Proteomes" id="UP000240830"/>
    </source>
</evidence>